<sequence length="150" mass="16661">MTKEDFTVDKVEGALRQIFVEKSKKDVGLMDKTQVTHINNVRAKVVGQKRKPTTADRDPNPQGGPLFRTDIKTAPGAKKAKKAAINTLNAVVAEGQKKLGKDDRTSLEKSQEDQLMDDINSLDPEMQDEGMSAETRPPKDMDEYEAMAEE</sequence>
<evidence type="ECO:0000313" key="2">
    <source>
        <dbReference type="EMBL" id="KAE8965181.1"/>
    </source>
</evidence>
<feature type="compositionally biased region" description="Basic and acidic residues" evidence="1">
    <location>
        <begin position="95"/>
        <end position="112"/>
    </location>
</feature>
<reference evidence="2 3" key="1">
    <citation type="submission" date="2018-09" db="EMBL/GenBank/DDBJ databases">
        <title>Genomic investigation of the strawberry pathogen Phytophthora fragariae indicates pathogenicity is determined by transcriptional variation in three key races.</title>
        <authorList>
            <person name="Adams T.M."/>
            <person name="Armitage A.D."/>
            <person name="Sobczyk M.K."/>
            <person name="Bates H.J."/>
            <person name="Dunwell J.M."/>
            <person name="Nellist C.F."/>
            <person name="Harrison R.J."/>
        </authorList>
    </citation>
    <scope>NUCLEOTIDE SEQUENCE [LARGE SCALE GENOMIC DNA]</scope>
    <source>
        <strain evidence="2 3">SCRP245</strain>
    </source>
</reference>
<proteinExistence type="predicted"/>
<dbReference type="EMBL" id="QXFW01004566">
    <property type="protein sequence ID" value="KAE8965181.1"/>
    <property type="molecule type" value="Genomic_DNA"/>
</dbReference>
<feature type="region of interest" description="Disordered" evidence="1">
    <location>
        <begin position="43"/>
        <end position="71"/>
    </location>
</feature>
<gene>
    <name evidence="2" type="ORF">PF011_g28397</name>
</gene>
<dbReference type="Proteomes" id="UP000460718">
    <property type="component" value="Unassembled WGS sequence"/>
</dbReference>
<feature type="region of interest" description="Disordered" evidence="1">
    <location>
        <begin position="93"/>
        <end position="150"/>
    </location>
</feature>
<comment type="caution">
    <text evidence="2">The sequence shown here is derived from an EMBL/GenBank/DDBJ whole genome shotgun (WGS) entry which is preliminary data.</text>
</comment>
<accession>A0A6A3H6S6</accession>
<evidence type="ECO:0000313" key="3">
    <source>
        <dbReference type="Proteomes" id="UP000460718"/>
    </source>
</evidence>
<evidence type="ECO:0000256" key="1">
    <source>
        <dbReference type="SAM" id="MobiDB-lite"/>
    </source>
</evidence>
<name>A0A6A3H6S6_9STRA</name>
<protein>
    <submittedName>
        <fullName evidence="2">Uncharacterized protein</fullName>
    </submittedName>
</protein>
<dbReference type="AlphaFoldDB" id="A0A6A3H6S6"/>
<organism evidence="2 3">
    <name type="scientific">Phytophthora fragariae</name>
    <dbReference type="NCBI Taxonomy" id="53985"/>
    <lineage>
        <taxon>Eukaryota</taxon>
        <taxon>Sar</taxon>
        <taxon>Stramenopiles</taxon>
        <taxon>Oomycota</taxon>
        <taxon>Peronosporomycetes</taxon>
        <taxon>Peronosporales</taxon>
        <taxon>Peronosporaceae</taxon>
        <taxon>Phytophthora</taxon>
    </lineage>
</organism>